<dbReference type="NCBIfam" id="TIGR00233">
    <property type="entry name" value="trpS"/>
    <property type="match status" value="1"/>
</dbReference>
<evidence type="ECO:0000256" key="7">
    <source>
        <dbReference type="ARBA" id="ARBA00023146"/>
    </source>
</evidence>
<evidence type="ECO:0000256" key="1">
    <source>
        <dbReference type="ARBA" id="ARBA00005594"/>
    </source>
</evidence>
<keyword evidence="7 9" id="KW-0030">Aminoacyl-tRNA synthetase</keyword>
<reference evidence="10 11" key="1">
    <citation type="submission" date="2020-03" db="EMBL/GenBank/DDBJ databases">
        <title>FDA dAtabase for Regulatory Grade micrObial Sequences (FDA-ARGOS): Supporting development and validation of Infectious Disease Dx tests.</title>
        <authorList>
            <person name="Campos J."/>
            <person name="Goldberg B."/>
            <person name="Tallon L."/>
            <person name="Sadzewicz L."/>
            <person name="Vavikolanu K."/>
            <person name="Mehta A."/>
            <person name="Aluvathingal J."/>
            <person name="Nadendla S."/>
            <person name="Nandy P."/>
            <person name="Geyer C."/>
            <person name="Yan Y."/>
            <person name="Sichtig H."/>
        </authorList>
    </citation>
    <scope>NUCLEOTIDE SEQUENCE [LARGE SCALE GENOMIC DNA]</scope>
    <source>
        <strain evidence="10 11">FDAARGOS_656</strain>
    </source>
</reference>
<sequence length="232" mass="26043">MGGAFYENVVRTSRQITTSTAKAVFGFTDSDCIGKIHFASIQIATAFPSSFPDVLGLPPKTPCLIPCAIDQDPYFRVCRDVADKLRFTKPALIHAKFFPALQGASTKMSASDTTTSIFMGDTAKQIQKKINKYAFSGGRATAEEHRELEVTQNYDDEKLAQLEQGYRKGEILSGEMKKECITVLQEFVSAYQERRSKVDDQVVEKFMKPHKLVFGNKERKVPAKQREKKAKK</sequence>
<dbReference type="SUPFAM" id="SSF52374">
    <property type="entry name" value="Nucleotidylyl transferase"/>
    <property type="match status" value="1"/>
</dbReference>
<protein>
    <recommendedName>
        <fullName evidence="2">tryptophan--tRNA ligase</fullName>
        <ecNumber evidence="2">6.1.1.2</ecNumber>
    </recommendedName>
    <alternativeName>
        <fullName evidence="8">Tryptophanyl-tRNA synthetase</fullName>
    </alternativeName>
</protein>
<comment type="similarity">
    <text evidence="1 9">Belongs to the class-I aminoacyl-tRNA synthetase family.</text>
</comment>
<dbReference type="InterPro" id="IPR002305">
    <property type="entry name" value="aa-tRNA-synth_Ic"/>
</dbReference>
<dbReference type="AlphaFoldDB" id="A0A8H6C0W4"/>
<evidence type="ECO:0000256" key="9">
    <source>
        <dbReference type="RuleBase" id="RU363036"/>
    </source>
</evidence>
<dbReference type="InterPro" id="IPR014729">
    <property type="entry name" value="Rossmann-like_a/b/a_fold"/>
</dbReference>
<evidence type="ECO:0000256" key="4">
    <source>
        <dbReference type="ARBA" id="ARBA00022741"/>
    </source>
</evidence>
<dbReference type="EMBL" id="JABWAD010000037">
    <property type="protein sequence ID" value="KAF6069414.1"/>
    <property type="molecule type" value="Genomic_DNA"/>
</dbReference>
<keyword evidence="5 9" id="KW-0067">ATP-binding</keyword>
<keyword evidence="6 9" id="KW-0648">Protein biosynthesis</keyword>
<evidence type="ECO:0000256" key="2">
    <source>
        <dbReference type="ARBA" id="ARBA00013161"/>
    </source>
</evidence>
<keyword evidence="3 9" id="KW-0436">Ligase</keyword>
<dbReference type="InterPro" id="IPR002306">
    <property type="entry name" value="Trp-tRNA-ligase"/>
</dbReference>
<dbReference type="Gene3D" id="3.40.50.620">
    <property type="entry name" value="HUPs"/>
    <property type="match status" value="1"/>
</dbReference>
<accession>A0A8H6C0W4</accession>
<proteinExistence type="inferred from homology"/>
<name>A0A8H6C0W4_CANAX</name>
<dbReference type="PANTHER" id="PTHR10055:SF1">
    <property type="entry name" value="TRYPTOPHAN--TRNA LIGASE, CYTOPLASMIC"/>
    <property type="match status" value="1"/>
</dbReference>
<keyword evidence="4 9" id="KW-0547">Nucleotide-binding</keyword>
<comment type="caution">
    <text evidence="10">The sequence shown here is derived from an EMBL/GenBank/DDBJ whole genome shotgun (WGS) entry which is preliminary data.</text>
</comment>
<organism evidence="10 11">
    <name type="scientific">Candida albicans</name>
    <name type="common">Yeast</name>
    <dbReference type="NCBI Taxonomy" id="5476"/>
    <lineage>
        <taxon>Eukaryota</taxon>
        <taxon>Fungi</taxon>
        <taxon>Dikarya</taxon>
        <taxon>Ascomycota</taxon>
        <taxon>Saccharomycotina</taxon>
        <taxon>Pichiomycetes</taxon>
        <taxon>Debaryomycetaceae</taxon>
        <taxon>Candida/Lodderomyces clade</taxon>
        <taxon>Candida</taxon>
    </lineage>
</organism>
<dbReference type="GO" id="GO:0005737">
    <property type="term" value="C:cytoplasm"/>
    <property type="evidence" value="ECO:0007669"/>
    <property type="project" value="TreeGrafter"/>
</dbReference>
<dbReference type="Proteomes" id="UP000536275">
    <property type="component" value="Unassembled WGS sequence"/>
</dbReference>
<dbReference type="EC" id="6.1.1.2" evidence="2"/>
<gene>
    <name evidence="10" type="ORF">FOB64_003064</name>
</gene>
<dbReference type="PANTHER" id="PTHR10055">
    <property type="entry name" value="TRYPTOPHANYL-TRNA SYNTHETASE"/>
    <property type="match status" value="1"/>
</dbReference>
<dbReference type="Pfam" id="PF00579">
    <property type="entry name" value="tRNA-synt_1b"/>
    <property type="match status" value="1"/>
</dbReference>
<evidence type="ECO:0000313" key="11">
    <source>
        <dbReference type="Proteomes" id="UP000536275"/>
    </source>
</evidence>
<evidence type="ECO:0000256" key="5">
    <source>
        <dbReference type="ARBA" id="ARBA00022840"/>
    </source>
</evidence>
<dbReference type="GO" id="GO:0006436">
    <property type="term" value="P:tryptophanyl-tRNA aminoacylation"/>
    <property type="evidence" value="ECO:0007669"/>
    <property type="project" value="InterPro"/>
</dbReference>
<dbReference type="GO" id="GO:0005524">
    <property type="term" value="F:ATP binding"/>
    <property type="evidence" value="ECO:0007669"/>
    <property type="project" value="UniProtKB-KW"/>
</dbReference>
<dbReference type="PRINTS" id="PR01039">
    <property type="entry name" value="TRNASYNTHTRP"/>
</dbReference>
<evidence type="ECO:0000313" key="10">
    <source>
        <dbReference type="EMBL" id="KAF6069414.1"/>
    </source>
</evidence>
<dbReference type="GO" id="GO:0004830">
    <property type="term" value="F:tryptophan-tRNA ligase activity"/>
    <property type="evidence" value="ECO:0007669"/>
    <property type="project" value="UniProtKB-EC"/>
</dbReference>
<evidence type="ECO:0000256" key="6">
    <source>
        <dbReference type="ARBA" id="ARBA00022917"/>
    </source>
</evidence>
<evidence type="ECO:0000256" key="3">
    <source>
        <dbReference type="ARBA" id="ARBA00022598"/>
    </source>
</evidence>
<evidence type="ECO:0000256" key="8">
    <source>
        <dbReference type="ARBA" id="ARBA00030268"/>
    </source>
</evidence>
<dbReference type="Gene3D" id="1.10.240.10">
    <property type="entry name" value="Tyrosyl-Transfer RNA Synthetase"/>
    <property type="match status" value="1"/>
</dbReference>